<dbReference type="Gene3D" id="2.40.50.100">
    <property type="match status" value="1"/>
</dbReference>
<reference evidence="1" key="1">
    <citation type="journal article" date="2020" name="mSystems">
        <title>Genome- and Community-Level Interaction Insights into Carbon Utilization and Element Cycling Functions of Hydrothermarchaeota in Hydrothermal Sediment.</title>
        <authorList>
            <person name="Zhou Z."/>
            <person name="Liu Y."/>
            <person name="Xu W."/>
            <person name="Pan J."/>
            <person name="Luo Z.H."/>
            <person name="Li M."/>
        </authorList>
    </citation>
    <scope>NUCLEOTIDE SEQUENCE [LARGE SCALE GENOMIC DNA]</scope>
    <source>
        <strain evidence="1">SpSt-16</strain>
    </source>
</reference>
<accession>A0A7C2ZQ00</accession>
<dbReference type="InterPro" id="IPR019217">
    <property type="entry name" value="DUF2118"/>
</dbReference>
<organism evidence="1">
    <name type="scientific">Ignisphaera aggregans</name>
    <dbReference type="NCBI Taxonomy" id="334771"/>
    <lineage>
        <taxon>Archaea</taxon>
        <taxon>Thermoproteota</taxon>
        <taxon>Thermoprotei</taxon>
        <taxon>Desulfurococcales</taxon>
        <taxon>Desulfurococcaceae</taxon>
        <taxon>Ignisphaera</taxon>
    </lineage>
</organism>
<dbReference type="AlphaFoldDB" id="A0A7C2ZQ00"/>
<name>A0A7C2ZQ00_9CREN</name>
<proteinExistence type="predicted"/>
<dbReference type="Pfam" id="PF09891">
    <property type="entry name" value="DUF2118"/>
    <property type="match status" value="1"/>
</dbReference>
<dbReference type="EMBL" id="DSGT01000006">
    <property type="protein sequence ID" value="HEW52944.1"/>
    <property type="molecule type" value="Genomic_DNA"/>
</dbReference>
<evidence type="ECO:0000313" key="1">
    <source>
        <dbReference type="EMBL" id="HEW52944.1"/>
    </source>
</evidence>
<gene>
    <name evidence="1" type="ORF">ENO77_02060</name>
</gene>
<protein>
    <submittedName>
        <fullName evidence="1">DUF2118 domain-containing protein</fullName>
    </submittedName>
</protein>
<comment type="caution">
    <text evidence="1">The sequence shown here is derived from an EMBL/GenBank/DDBJ whole genome shotgun (WGS) entry which is preliminary data.</text>
</comment>
<sequence>MTEENTFRRYVFPAIYADEECIEQVKNIRIKSIYGIPSSDYNFDAYVNRACFLYVDVKRRLFSSTPHDNFKRFVELVYERAPDLVFDLEKKTLLCNCITLKHGHDEALFIGRGSPIEIIEIKGSKTFPLVDVGSYVHRKDKICYVVTRKQEVRVIKSPVDGIVFYIGEVFSEIGQALYIIIVGEDNVIKLTRTP</sequence>